<dbReference type="Proteomes" id="UP001530377">
    <property type="component" value="Unassembled WGS sequence"/>
</dbReference>
<proteinExistence type="predicted"/>
<sequence>MAECGSRISLGIIGTSATDPEDGDGEDEEQFNSKSDGCEAVKSDASNTADCRVEYYLPDTLGGLAELWEQRLAEIRRRRDMRFENESTTAVPSVICTSAQESDHASVTSNDAMSGGLSTRRGNARFGSIRSPFAPSKDSIILRRDQTIHELEDVIYSNIDIIRRIKCAIDEIDTPVEWNGSTSSTDNIALLKDALLCLGSEGGWCKSAEISSLQTKVKVLESTIFMRGIQHEDLQKELRRLNDTINAMQAHTSLQEDEIESLKARVVTLELRSKLQDDSVASLEEALVTQSKCYELTISNLEVECEKKLSEIKSQGATQEDQIKSLRAEIRELQEEKRRAMEEMKKDFELAQLERQHI</sequence>
<keyword evidence="4" id="KW-1185">Reference proteome</keyword>
<comment type="caution">
    <text evidence="3">The sequence shown here is derived from an EMBL/GenBank/DDBJ whole genome shotgun (WGS) entry which is preliminary data.</text>
</comment>
<feature type="region of interest" description="Disordered" evidence="2">
    <location>
        <begin position="1"/>
        <end position="43"/>
    </location>
</feature>
<organism evidence="3 4">
    <name type="scientific">Cyclostephanos tholiformis</name>
    <dbReference type="NCBI Taxonomy" id="382380"/>
    <lineage>
        <taxon>Eukaryota</taxon>
        <taxon>Sar</taxon>
        <taxon>Stramenopiles</taxon>
        <taxon>Ochrophyta</taxon>
        <taxon>Bacillariophyta</taxon>
        <taxon>Coscinodiscophyceae</taxon>
        <taxon>Thalassiosirophycidae</taxon>
        <taxon>Stephanodiscales</taxon>
        <taxon>Stephanodiscaceae</taxon>
        <taxon>Cyclostephanos</taxon>
    </lineage>
</organism>
<name>A0ABD3RV88_9STRA</name>
<protein>
    <submittedName>
        <fullName evidence="3">Uncharacterized protein</fullName>
    </submittedName>
</protein>
<accession>A0ABD3RV88</accession>
<evidence type="ECO:0000313" key="4">
    <source>
        <dbReference type="Proteomes" id="UP001530377"/>
    </source>
</evidence>
<evidence type="ECO:0000256" key="2">
    <source>
        <dbReference type="SAM" id="MobiDB-lite"/>
    </source>
</evidence>
<gene>
    <name evidence="3" type="ORF">ACHAXA_011617</name>
</gene>
<reference evidence="3 4" key="1">
    <citation type="submission" date="2024-10" db="EMBL/GenBank/DDBJ databases">
        <title>Updated reference genomes for cyclostephanoid diatoms.</title>
        <authorList>
            <person name="Roberts W.R."/>
            <person name="Alverson A.J."/>
        </authorList>
    </citation>
    <scope>NUCLEOTIDE SEQUENCE [LARGE SCALE GENOMIC DNA]</scope>
    <source>
        <strain evidence="3 4">AJA228-03</strain>
    </source>
</reference>
<dbReference type="EMBL" id="JALLPB020000164">
    <property type="protein sequence ID" value="KAL3816120.1"/>
    <property type="molecule type" value="Genomic_DNA"/>
</dbReference>
<feature type="coiled-coil region" evidence="1">
    <location>
        <begin position="309"/>
        <end position="354"/>
    </location>
</feature>
<evidence type="ECO:0000313" key="3">
    <source>
        <dbReference type="EMBL" id="KAL3816120.1"/>
    </source>
</evidence>
<dbReference type="AlphaFoldDB" id="A0ABD3RV88"/>
<keyword evidence="1" id="KW-0175">Coiled coil</keyword>
<evidence type="ECO:0000256" key="1">
    <source>
        <dbReference type="SAM" id="Coils"/>
    </source>
</evidence>
<feature type="compositionally biased region" description="Acidic residues" evidence="2">
    <location>
        <begin position="19"/>
        <end position="30"/>
    </location>
</feature>